<dbReference type="SUPFAM" id="SSF52518">
    <property type="entry name" value="Thiamin diphosphate-binding fold (THDP-binding)"/>
    <property type="match status" value="1"/>
</dbReference>
<keyword evidence="5 7" id="KW-0786">Thiamine pyrophosphate</keyword>
<dbReference type="InterPro" id="IPR050642">
    <property type="entry name" value="PDH_E1_Alpha_Subunit"/>
</dbReference>
<dbReference type="AlphaFoldDB" id="A0A6I6EQY0"/>
<comment type="cofactor">
    <cofactor evidence="1 7">
        <name>thiamine diphosphate</name>
        <dbReference type="ChEBI" id="CHEBI:58937"/>
    </cofactor>
</comment>
<evidence type="ECO:0000256" key="2">
    <source>
        <dbReference type="ARBA" id="ARBA00012281"/>
    </source>
</evidence>
<keyword evidence="4 7" id="KW-0560">Oxidoreductase</keyword>
<evidence type="ECO:0000256" key="5">
    <source>
        <dbReference type="ARBA" id="ARBA00023052"/>
    </source>
</evidence>
<dbReference type="PANTHER" id="PTHR11516">
    <property type="entry name" value="PYRUVATE DEHYDROGENASE E1 COMPONENT, ALPHA SUBUNIT BACTERIAL AND ORGANELLAR"/>
    <property type="match status" value="1"/>
</dbReference>
<evidence type="ECO:0000313" key="9">
    <source>
        <dbReference type="EMBL" id="QGU94520.1"/>
    </source>
</evidence>
<protein>
    <recommendedName>
        <fullName evidence="3 7">Pyruvate dehydrogenase E1 component subunit alpha</fullName>
        <ecNumber evidence="2 7">1.2.4.1</ecNumber>
    </recommendedName>
</protein>
<dbReference type="FunFam" id="3.40.50.970:FF:000013">
    <property type="entry name" value="Pyruvate dehydrogenase E1 component subunit alpha"/>
    <property type="match status" value="1"/>
</dbReference>
<keyword evidence="10" id="KW-1185">Reference proteome</keyword>
<comment type="catalytic activity">
    <reaction evidence="7">
        <text>N(6)-[(R)-lipoyl]-L-lysyl-[protein] + pyruvate + H(+) = N(6)-[(R)-S(8)-acetyldihydrolipoyl]-L-lysyl-[protein] + CO2</text>
        <dbReference type="Rhea" id="RHEA:19189"/>
        <dbReference type="Rhea" id="RHEA-COMP:10474"/>
        <dbReference type="Rhea" id="RHEA-COMP:10478"/>
        <dbReference type="ChEBI" id="CHEBI:15361"/>
        <dbReference type="ChEBI" id="CHEBI:15378"/>
        <dbReference type="ChEBI" id="CHEBI:16526"/>
        <dbReference type="ChEBI" id="CHEBI:83099"/>
        <dbReference type="ChEBI" id="CHEBI:83111"/>
        <dbReference type="EC" id="1.2.4.1"/>
    </reaction>
</comment>
<comment type="subunit">
    <text evidence="7">Heterodimer of an alpha and a beta chain.</text>
</comment>
<dbReference type="InterPro" id="IPR029061">
    <property type="entry name" value="THDP-binding"/>
</dbReference>
<evidence type="ECO:0000256" key="1">
    <source>
        <dbReference type="ARBA" id="ARBA00001964"/>
    </source>
</evidence>
<reference evidence="9 10" key="1">
    <citation type="submission" date="2019-12" db="EMBL/GenBank/DDBJ databases">
        <title>Genome sequenceing of Clostridium bovifaecis.</title>
        <authorList>
            <person name="Yao Y."/>
        </authorList>
    </citation>
    <scope>NUCLEOTIDE SEQUENCE [LARGE SCALE GENOMIC DNA]</scope>
    <source>
        <strain evidence="9 10">BXX</strain>
    </source>
</reference>
<accession>A0A6I6EQY0</accession>
<dbReference type="Gene3D" id="3.40.50.970">
    <property type="match status" value="1"/>
</dbReference>
<dbReference type="GO" id="GO:0006086">
    <property type="term" value="P:pyruvate decarboxylation to acetyl-CoA"/>
    <property type="evidence" value="ECO:0007669"/>
    <property type="project" value="InterPro"/>
</dbReference>
<dbReference type="NCBIfam" id="TIGR03182">
    <property type="entry name" value="PDH_E1_alph_y"/>
    <property type="match status" value="1"/>
</dbReference>
<dbReference type="PANTHER" id="PTHR11516:SF60">
    <property type="entry name" value="PYRUVATE DEHYDROGENASE E1 COMPONENT SUBUNIT ALPHA"/>
    <property type="match status" value="1"/>
</dbReference>
<evidence type="ECO:0000256" key="6">
    <source>
        <dbReference type="ARBA" id="ARBA00023317"/>
    </source>
</evidence>
<dbReference type="InterPro" id="IPR001017">
    <property type="entry name" value="DH_E1"/>
</dbReference>
<dbReference type="Proteomes" id="UP000422764">
    <property type="component" value="Chromosome"/>
</dbReference>
<keyword evidence="6 7" id="KW-0670">Pyruvate</keyword>
<dbReference type="EMBL" id="CP046522">
    <property type="protein sequence ID" value="QGU94520.1"/>
    <property type="molecule type" value="Genomic_DNA"/>
</dbReference>
<feature type="domain" description="Dehydrogenase E1 component" evidence="8">
    <location>
        <begin position="16"/>
        <end position="311"/>
    </location>
</feature>
<evidence type="ECO:0000256" key="7">
    <source>
        <dbReference type="RuleBase" id="RU361139"/>
    </source>
</evidence>
<dbReference type="EC" id="1.2.4.1" evidence="2 7"/>
<name>A0A6I6EQY0_9CLOT</name>
<evidence type="ECO:0000256" key="3">
    <source>
        <dbReference type="ARBA" id="ARBA00014159"/>
    </source>
</evidence>
<evidence type="ECO:0000259" key="8">
    <source>
        <dbReference type="Pfam" id="PF00676"/>
    </source>
</evidence>
<sequence>MSLDISNINVIDMYKTMLKIRRFETKAMNFFAEGKIPGFVHLYIGEEAVATGVCANLNNDDYITSTHRGHGHIVAKGGDLKFMMAELFGRATGYGKGKGGSMHIADATKGILGANGIVGAGHNISLGAGLSAQYRGTKQVCVCFFGDASTNQGTFHESLNMASLWKLPVIFVCENNLYGISICQSRHQAIKDVSERAGSYNMPGITVDGNDVFAVYEASKEAIKRAREGKGPTLIECKTYRQRGHFEGDPGTYKPVEEQEAWLKKDPIPRIEKFILDNGILNKDKLKSLQEEIDKQIEDAVEFANNSPYPSLDSVVEDVYSDIKEEVRVR</sequence>
<gene>
    <name evidence="7 9" type="primary">pdhA</name>
    <name evidence="9" type="ORF">GOM49_04890</name>
</gene>
<dbReference type="GO" id="GO:0004739">
    <property type="term" value="F:pyruvate dehydrogenase (acetyl-transferring) activity"/>
    <property type="evidence" value="ECO:0007669"/>
    <property type="project" value="UniProtKB-UniRule"/>
</dbReference>
<evidence type="ECO:0000256" key="4">
    <source>
        <dbReference type="ARBA" id="ARBA00023002"/>
    </source>
</evidence>
<dbReference type="CDD" id="cd02000">
    <property type="entry name" value="TPP_E1_PDC_ADC_BCADC"/>
    <property type="match status" value="1"/>
</dbReference>
<proteinExistence type="predicted"/>
<dbReference type="InterPro" id="IPR017597">
    <property type="entry name" value="Pyrv_DH_E1_asu_subgrp-y"/>
</dbReference>
<dbReference type="Pfam" id="PF00676">
    <property type="entry name" value="E1_dh"/>
    <property type="match status" value="1"/>
</dbReference>
<evidence type="ECO:0000313" key="10">
    <source>
        <dbReference type="Proteomes" id="UP000422764"/>
    </source>
</evidence>
<organism evidence="9 10">
    <name type="scientific">Clostridium bovifaecis</name>
    <dbReference type="NCBI Taxonomy" id="2184719"/>
    <lineage>
        <taxon>Bacteria</taxon>
        <taxon>Bacillati</taxon>
        <taxon>Bacillota</taxon>
        <taxon>Clostridia</taxon>
        <taxon>Eubacteriales</taxon>
        <taxon>Clostridiaceae</taxon>
        <taxon>Clostridium</taxon>
    </lineage>
</organism>
<comment type="function">
    <text evidence="7">The pyruvate dehydrogenase complex catalyzes the overall conversion of pyruvate to acetyl-CoA and CO(2).</text>
</comment>